<proteinExistence type="predicted"/>
<dbReference type="eggNOG" id="ENOG50304ZN">
    <property type="taxonomic scope" value="Bacteria"/>
</dbReference>
<dbReference type="OrthoDB" id="2243319at2"/>
<evidence type="ECO:0000313" key="2">
    <source>
        <dbReference type="Proteomes" id="UP000014127"/>
    </source>
</evidence>
<comment type="caution">
    <text evidence="1">The sequence shown here is derived from an EMBL/GenBank/DDBJ whole genome shotgun (WGS) entry which is preliminary data.</text>
</comment>
<dbReference type="STRING" id="44009.RV01_GL002503"/>
<reference evidence="1 2" key="1">
    <citation type="submission" date="2013-03" db="EMBL/GenBank/DDBJ databases">
        <title>The Genome Sequence of Enterococcus dispar ATCC_51266 (Illumina only assembly).</title>
        <authorList>
            <consortium name="The Broad Institute Genomics Platform"/>
            <consortium name="The Broad Institute Genome Sequencing Center for Infectious Disease"/>
            <person name="Earl A."/>
            <person name="Russ C."/>
            <person name="Gilmore M."/>
            <person name="Surin D."/>
            <person name="Walker B."/>
            <person name="Young S."/>
            <person name="Zeng Q."/>
            <person name="Gargeya S."/>
            <person name="Fitzgerald M."/>
            <person name="Haas B."/>
            <person name="Abouelleil A."/>
            <person name="Allen A.W."/>
            <person name="Alvarado L."/>
            <person name="Arachchi H.M."/>
            <person name="Berlin A.M."/>
            <person name="Chapman S.B."/>
            <person name="Gainer-Dewar J."/>
            <person name="Goldberg J."/>
            <person name="Griggs A."/>
            <person name="Gujja S."/>
            <person name="Hansen M."/>
            <person name="Howarth C."/>
            <person name="Imamovic A."/>
            <person name="Ireland A."/>
            <person name="Larimer J."/>
            <person name="McCowan C."/>
            <person name="Murphy C."/>
            <person name="Pearson M."/>
            <person name="Poon T.W."/>
            <person name="Priest M."/>
            <person name="Roberts A."/>
            <person name="Saif S."/>
            <person name="Shea T."/>
            <person name="Sisk P."/>
            <person name="Sykes S."/>
            <person name="Wortman J."/>
            <person name="Nusbaum C."/>
            <person name="Birren B."/>
        </authorList>
    </citation>
    <scope>NUCLEOTIDE SEQUENCE [LARGE SCALE GENOMIC DNA]</scope>
    <source>
        <strain evidence="1 2">ATCC 51266</strain>
    </source>
</reference>
<name>S1N706_9ENTE</name>
<dbReference type="AlphaFoldDB" id="S1N706"/>
<dbReference type="HOGENOM" id="CLU_801090_0_0_9"/>
<organism evidence="1 2">
    <name type="scientific">Enterococcus dispar ATCC 51266</name>
    <dbReference type="NCBI Taxonomy" id="1139219"/>
    <lineage>
        <taxon>Bacteria</taxon>
        <taxon>Bacillati</taxon>
        <taxon>Bacillota</taxon>
        <taxon>Bacilli</taxon>
        <taxon>Lactobacillales</taxon>
        <taxon>Enterococcaceae</taxon>
        <taxon>Enterococcus</taxon>
    </lineage>
</organism>
<accession>S1N706</accession>
<dbReference type="PATRIC" id="fig|1139219.3.peg.1069"/>
<dbReference type="EMBL" id="AHYR01000004">
    <property type="protein sequence ID" value="EOT42742.1"/>
    <property type="molecule type" value="Genomic_DNA"/>
</dbReference>
<dbReference type="RefSeq" id="WP_016172281.1">
    <property type="nucleotide sequence ID" value="NZ_ASWK01000001.1"/>
</dbReference>
<evidence type="ECO:0008006" key="3">
    <source>
        <dbReference type="Google" id="ProtNLM"/>
    </source>
</evidence>
<dbReference type="Proteomes" id="UP000014127">
    <property type="component" value="Unassembled WGS sequence"/>
</dbReference>
<evidence type="ECO:0000313" key="1">
    <source>
        <dbReference type="EMBL" id="EOT42742.1"/>
    </source>
</evidence>
<keyword evidence="2" id="KW-1185">Reference proteome</keyword>
<sequence>MKQLNVWFINRKGEITQEPTIVEKYDINRDYITQEKSEFTLASTVQFEKGDFIFAKFSGGDKNVFFGVIDSYEDSKIVATDIYNLVNFEFPATRISGNSFESHFYNLINRYLLQDTTKTIGILDVEIRTNTSHIYQPSEPPTPTSLVKYAINAFKKYNIIWEFDRFENGRIKTYLENVTDTIQLKNNVYDFVNWEVSTTEVGKNTENMLLIVNKNTNNSEGPNILATYYLTTQNEVTQNANDASIFKPTKTKVYIYDTTATDAPSYSDVANSELKGNYYSHEISFDIKDNSEIISFENLRIGTLANIYYNEKLFQSVLTGYQITSNSEFVGLKFGHIRSRLSEVLE</sequence>
<protein>
    <recommendedName>
        <fullName evidence="3">Prophage tail endopeptidase domain-containing protein</fullName>
    </recommendedName>
</protein>
<gene>
    <name evidence="1" type="ORF">OMK_01103</name>
</gene>